<reference evidence="3 4" key="1">
    <citation type="submission" date="2018-08" db="EMBL/GenBank/DDBJ databases">
        <title>A genome reference for cultivated species of the human gut microbiota.</title>
        <authorList>
            <person name="Zou Y."/>
            <person name="Xue W."/>
            <person name="Luo G."/>
        </authorList>
    </citation>
    <scope>NUCLEOTIDE SEQUENCE [LARGE SCALE GENOMIC DNA]</scope>
    <source>
        <strain evidence="3 4">TF05-12AC</strain>
    </source>
</reference>
<evidence type="ECO:0000313" key="3">
    <source>
        <dbReference type="EMBL" id="RGE69560.1"/>
    </source>
</evidence>
<sequence>MKNVDFTLVDRVVIQSYVTLLDGLAAYLGNNYEFVLYSLEDMERSVVKIINGQYTGRDVNAPISNMARSILNHFQEENDCGYVSYVTNNKKGETLRFTAIAIRGENDRIVGILCINSYQQMSQEDVLAHYFENPEVLTTLSPPQNETVLQHEIVDTVLQVKQSVEADPLIAPALKNKEIVFQLNAKGVFQFKNAVIQVASALGISKNTVYMHLRNSKHASRP</sequence>
<dbReference type="Pfam" id="PF13309">
    <property type="entry name" value="HTH_22"/>
    <property type="match status" value="1"/>
</dbReference>
<accession>A0A3E3IR73</accession>
<dbReference type="Proteomes" id="UP000260828">
    <property type="component" value="Unassembled WGS sequence"/>
</dbReference>
<protein>
    <recommendedName>
        <fullName evidence="5">Transcriptional regulator</fullName>
    </recommendedName>
</protein>
<dbReference type="InterPro" id="IPR013559">
    <property type="entry name" value="YheO"/>
</dbReference>
<organism evidence="3 4">
    <name type="scientific">Anaerotruncus colihominis</name>
    <dbReference type="NCBI Taxonomy" id="169435"/>
    <lineage>
        <taxon>Bacteria</taxon>
        <taxon>Bacillati</taxon>
        <taxon>Bacillota</taxon>
        <taxon>Clostridia</taxon>
        <taxon>Eubacteriales</taxon>
        <taxon>Oscillospiraceae</taxon>
        <taxon>Anaerotruncus</taxon>
    </lineage>
</organism>
<evidence type="ECO:0000259" key="1">
    <source>
        <dbReference type="Pfam" id="PF08348"/>
    </source>
</evidence>
<comment type="caution">
    <text evidence="3">The sequence shown here is derived from an EMBL/GenBank/DDBJ whole genome shotgun (WGS) entry which is preliminary data.</text>
</comment>
<evidence type="ECO:0000259" key="2">
    <source>
        <dbReference type="Pfam" id="PF13309"/>
    </source>
</evidence>
<feature type="domain" description="YheO-like" evidence="1">
    <location>
        <begin position="15"/>
        <end position="117"/>
    </location>
</feature>
<proteinExistence type="predicted"/>
<evidence type="ECO:0008006" key="5">
    <source>
        <dbReference type="Google" id="ProtNLM"/>
    </source>
</evidence>
<gene>
    <name evidence="3" type="ORF">DXC40_00310</name>
</gene>
<dbReference type="InterPro" id="IPR039445">
    <property type="entry name" value="DauR-like_HTH"/>
</dbReference>
<name>A0A3E3IR73_9FIRM</name>
<evidence type="ECO:0000313" key="4">
    <source>
        <dbReference type="Proteomes" id="UP000260828"/>
    </source>
</evidence>
<dbReference type="InterPro" id="IPR039446">
    <property type="entry name" value="DauR-like"/>
</dbReference>
<dbReference type="PANTHER" id="PTHR35568">
    <property type="entry name" value="TRANSCRIPTIONAL REGULATOR DAUR"/>
    <property type="match status" value="1"/>
</dbReference>
<dbReference type="EMBL" id="QVME01000001">
    <property type="protein sequence ID" value="RGE69560.1"/>
    <property type="molecule type" value="Genomic_DNA"/>
</dbReference>
<dbReference type="AlphaFoldDB" id="A0A3E3IR73"/>
<dbReference type="Pfam" id="PF08348">
    <property type="entry name" value="PAS_6"/>
    <property type="match status" value="1"/>
</dbReference>
<dbReference type="PANTHER" id="PTHR35568:SF1">
    <property type="entry name" value="TRANSCRIPTIONAL REGULATOR DAUR"/>
    <property type="match status" value="1"/>
</dbReference>
<feature type="domain" description="Transcriptional regulator DauR-like HTH" evidence="2">
    <location>
        <begin position="172"/>
        <end position="214"/>
    </location>
</feature>